<dbReference type="EMBL" id="JAMKFB020000016">
    <property type="protein sequence ID" value="KAL0172670.1"/>
    <property type="molecule type" value="Genomic_DNA"/>
</dbReference>
<evidence type="ECO:0000313" key="2">
    <source>
        <dbReference type="EMBL" id="KAL0172670.1"/>
    </source>
</evidence>
<feature type="non-terminal residue" evidence="2">
    <location>
        <position position="52"/>
    </location>
</feature>
<name>A0ABD0PFX7_CIRMR</name>
<proteinExistence type="predicted"/>
<dbReference type="AlphaFoldDB" id="A0ABD0PFX7"/>
<evidence type="ECO:0000313" key="3">
    <source>
        <dbReference type="Proteomes" id="UP001529510"/>
    </source>
</evidence>
<organism evidence="2 3">
    <name type="scientific">Cirrhinus mrigala</name>
    <name type="common">Mrigala</name>
    <dbReference type="NCBI Taxonomy" id="683832"/>
    <lineage>
        <taxon>Eukaryota</taxon>
        <taxon>Metazoa</taxon>
        <taxon>Chordata</taxon>
        <taxon>Craniata</taxon>
        <taxon>Vertebrata</taxon>
        <taxon>Euteleostomi</taxon>
        <taxon>Actinopterygii</taxon>
        <taxon>Neopterygii</taxon>
        <taxon>Teleostei</taxon>
        <taxon>Ostariophysi</taxon>
        <taxon>Cypriniformes</taxon>
        <taxon>Cyprinidae</taxon>
        <taxon>Labeoninae</taxon>
        <taxon>Labeonini</taxon>
        <taxon>Cirrhinus</taxon>
    </lineage>
</organism>
<evidence type="ECO:0000256" key="1">
    <source>
        <dbReference type="SAM" id="MobiDB-lite"/>
    </source>
</evidence>
<accession>A0ABD0PFX7</accession>
<feature type="region of interest" description="Disordered" evidence="1">
    <location>
        <begin position="1"/>
        <end position="52"/>
    </location>
</feature>
<comment type="caution">
    <text evidence="2">The sequence shown here is derived from an EMBL/GenBank/DDBJ whole genome shotgun (WGS) entry which is preliminary data.</text>
</comment>
<protein>
    <submittedName>
        <fullName evidence="2">Uncharacterized protein</fullName>
    </submittedName>
</protein>
<feature type="compositionally biased region" description="Basic and acidic residues" evidence="1">
    <location>
        <begin position="11"/>
        <end position="23"/>
    </location>
</feature>
<gene>
    <name evidence="2" type="ORF">M9458_032981</name>
</gene>
<reference evidence="2 3" key="1">
    <citation type="submission" date="2024-05" db="EMBL/GenBank/DDBJ databases">
        <title>Genome sequencing and assembly of Indian major carp, Cirrhinus mrigala (Hamilton, 1822).</title>
        <authorList>
            <person name="Mohindra V."/>
            <person name="Chowdhury L.M."/>
            <person name="Lal K."/>
            <person name="Jena J.K."/>
        </authorList>
    </citation>
    <scope>NUCLEOTIDE SEQUENCE [LARGE SCALE GENOMIC DNA]</scope>
    <source>
        <strain evidence="2">CM1030</strain>
        <tissue evidence="2">Blood</tissue>
    </source>
</reference>
<dbReference type="Proteomes" id="UP001529510">
    <property type="component" value="Unassembled WGS sequence"/>
</dbReference>
<sequence>MAPEETALDGKSNRQREEEKEAGTDAPDGFAIPSVAQKRAQEKHRYNTVGYQ</sequence>
<keyword evidence="3" id="KW-1185">Reference proteome</keyword>